<sequence>MGAEEPTPENYTLFQGFEWNSPADGKHYKRLRDALPGLKQIGISNIWLPPGCKASSTNGNGYDIYDLYDLGEFDQKGAVRTKWGTKDELLALSHDAKDKGIGLYWDAVLNHKAAADKREKVKVIEVDSNDRNKEVSDVQEIEAWLGFDFAGRGDKYSKQKYHWYHFSGTDYDAKNDRNAIFKIQGEDKKGWSESVSDEQGNGDFLMFADLSYDHPEVEEDVKNWGVWITKEVGLRGFRLDAVQHFSERFTREWVDLLNEQCGELFYVGEYWSGNVDELTKWLGEMPERFSLYDAPLLNNFSSLSHQEAADLRKVFDKTLVKSMPVNAVTLVQNHDTQKGQTVETPVEGFFKPLAYSLILLRFDGYPCIFFGDLYGTKGDQAEPASCGDKLADMALARKLYAYGEQNDYWDDANCIGFVRRGTHDRPDGLACIMSNTGPGHIKMHVGGEHKGEVWTDVLGWEQTEVTIDDEGNGDFCCPGTSVAIFVKKDAEGRDQFPVNFDSDIYKDMKDE</sequence>
<dbReference type="InterPro" id="IPR017853">
    <property type="entry name" value="GH"/>
</dbReference>
<feature type="domain" description="Glycosyl hydrolase family 13 catalytic" evidence="7">
    <location>
        <begin position="11"/>
        <end position="397"/>
    </location>
</feature>
<evidence type="ECO:0000256" key="4">
    <source>
        <dbReference type="ARBA" id="ARBA00022801"/>
    </source>
</evidence>
<dbReference type="NCBIfam" id="NF006969">
    <property type="entry name" value="PRK09441.1-2"/>
    <property type="match status" value="1"/>
</dbReference>
<evidence type="ECO:0000256" key="6">
    <source>
        <dbReference type="ARBA" id="ARBA00023295"/>
    </source>
</evidence>
<dbReference type="InterPro" id="IPR013780">
    <property type="entry name" value="Glyco_hydro_b"/>
</dbReference>
<reference evidence="8 9" key="1">
    <citation type="submission" date="2024-07" db="EMBL/GenBank/DDBJ databases">
        <title>Draft sequence of the Neodothiora populina.</title>
        <authorList>
            <person name="Drown D.D."/>
            <person name="Schuette U.S."/>
            <person name="Buechlein A.B."/>
            <person name="Rusch D.R."/>
            <person name="Winton L.W."/>
            <person name="Adams G.A."/>
        </authorList>
    </citation>
    <scope>NUCLEOTIDE SEQUENCE [LARGE SCALE GENOMIC DNA]</scope>
    <source>
        <strain evidence="8 9">CPC 39397</strain>
    </source>
</reference>
<dbReference type="CDD" id="cd11318">
    <property type="entry name" value="AmyAc_bac_fung_AmyA"/>
    <property type="match status" value="1"/>
</dbReference>
<evidence type="ECO:0000313" key="8">
    <source>
        <dbReference type="EMBL" id="KAL1301419.1"/>
    </source>
</evidence>
<comment type="caution">
    <text evidence="8">The sequence shown here is derived from an EMBL/GenBank/DDBJ whole genome shotgun (WGS) entry which is preliminary data.</text>
</comment>
<dbReference type="PIRSF" id="PIRSF001021">
    <property type="entry name" value="Alph-amls_thrmst"/>
    <property type="match status" value="1"/>
</dbReference>
<keyword evidence="6" id="KW-0326">Glycosidase</keyword>
<evidence type="ECO:0000256" key="3">
    <source>
        <dbReference type="ARBA" id="ARBA00022723"/>
    </source>
</evidence>
<dbReference type="Gene3D" id="3.20.20.80">
    <property type="entry name" value="Glycosidases"/>
    <property type="match status" value="1"/>
</dbReference>
<dbReference type="EMBL" id="JBFMKM010000013">
    <property type="protein sequence ID" value="KAL1301419.1"/>
    <property type="molecule type" value="Genomic_DNA"/>
</dbReference>
<dbReference type="Gene3D" id="2.60.40.1180">
    <property type="entry name" value="Golgi alpha-mannosidase II"/>
    <property type="match status" value="1"/>
</dbReference>
<keyword evidence="4" id="KW-0378">Hydrolase</keyword>
<dbReference type="RefSeq" id="XP_069197695.1">
    <property type="nucleotide sequence ID" value="XM_069345493.1"/>
</dbReference>
<gene>
    <name evidence="8" type="ORF">AAFC00_005676</name>
</gene>
<dbReference type="SMART" id="SM00642">
    <property type="entry name" value="Aamy"/>
    <property type="match status" value="1"/>
</dbReference>
<dbReference type="Pfam" id="PF00128">
    <property type="entry name" value="Alpha-amylase"/>
    <property type="match status" value="1"/>
</dbReference>
<dbReference type="InterPro" id="IPR013776">
    <property type="entry name" value="A-amylase_thermo"/>
</dbReference>
<dbReference type="GeneID" id="95979375"/>
<evidence type="ECO:0000313" key="9">
    <source>
        <dbReference type="Proteomes" id="UP001562354"/>
    </source>
</evidence>
<name>A0ABR3P5M7_9PEZI</name>
<keyword evidence="9" id="KW-1185">Reference proteome</keyword>
<protein>
    <recommendedName>
        <fullName evidence="7">Glycosyl hydrolase family 13 catalytic domain-containing protein</fullName>
    </recommendedName>
</protein>
<proteinExistence type="inferred from homology"/>
<evidence type="ECO:0000259" key="7">
    <source>
        <dbReference type="SMART" id="SM00642"/>
    </source>
</evidence>
<evidence type="ECO:0000256" key="1">
    <source>
        <dbReference type="ARBA" id="ARBA00001913"/>
    </source>
</evidence>
<dbReference type="Proteomes" id="UP001562354">
    <property type="component" value="Unassembled WGS sequence"/>
</dbReference>
<keyword evidence="3" id="KW-0479">Metal-binding</keyword>
<evidence type="ECO:0000256" key="5">
    <source>
        <dbReference type="ARBA" id="ARBA00023277"/>
    </source>
</evidence>
<dbReference type="SUPFAM" id="SSF51445">
    <property type="entry name" value="(Trans)glycosidases"/>
    <property type="match status" value="1"/>
</dbReference>
<dbReference type="NCBIfam" id="NF006968">
    <property type="entry name" value="PRK09441.1-1"/>
    <property type="match status" value="1"/>
</dbReference>
<organism evidence="8 9">
    <name type="scientific">Neodothiora populina</name>
    <dbReference type="NCBI Taxonomy" id="2781224"/>
    <lineage>
        <taxon>Eukaryota</taxon>
        <taxon>Fungi</taxon>
        <taxon>Dikarya</taxon>
        <taxon>Ascomycota</taxon>
        <taxon>Pezizomycotina</taxon>
        <taxon>Dothideomycetes</taxon>
        <taxon>Dothideomycetidae</taxon>
        <taxon>Dothideales</taxon>
        <taxon>Dothioraceae</taxon>
        <taxon>Neodothiora</taxon>
    </lineage>
</organism>
<evidence type="ECO:0000256" key="2">
    <source>
        <dbReference type="ARBA" id="ARBA00008061"/>
    </source>
</evidence>
<comment type="cofactor">
    <cofactor evidence="1">
        <name>Ca(2+)</name>
        <dbReference type="ChEBI" id="CHEBI:29108"/>
    </cofactor>
</comment>
<dbReference type="Gene3D" id="2.40.30.140">
    <property type="match status" value="1"/>
</dbReference>
<dbReference type="InterPro" id="IPR006047">
    <property type="entry name" value="GH13_cat_dom"/>
</dbReference>
<keyword evidence="5" id="KW-0119">Carbohydrate metabolism</keyword>
<dbReference type="PANTHER" id="PTHR43447">
    <property type="entry name" value="ALPHA-AMYLASE"/>
    <property type="match status" value="1"/>
</dbReference>
<dbReference type="SUPFAM" id="SSF51011">
    <property type="entry name" value="Glycosyl hydrolase domain"/>
    <property type="match status" value="1"/>
</dbReference>
<accession>A0ABR3P5M7</accession>
<comment type="similarity">
    <text evidence="2">Belongs to the glycosyl hydrolase 13 family.</text>
</comment>